<dbReference type="GO" id="GO:0005840">
    <property type="term" value="C:ribosome"/>
    <property type="evidence" value="ECO:0007669"/>
    <property type="project" value="UniProtKB-KW"/>
</dbReference>
<dbReference type="RefSeq" id="WP_102822225.1">
    <property type="nucleotide sequence ID" value="NZ_LJCL01000008.1"/>
</dbReference>
<dbReference type="PROSITE" id="PS50126">
    <property type="entry name" value="S1"/>
    <property type="match status" value="1"/>
</dbReference>
<dbReference type="GO" id="GO:0003676">
    <property type="term" value="F:nucleic acid binding"/>
    <property type="evidence" value="ECO:0007669"/>
    <property type="project" value="InterPro"/>
</dbReference>
<gene>
    <name evidence="2" type="ORF">pHSJD-312_00081</name>
</gene>
<name>A0A386JBZ1_CLODI</name>
<evidence type="ECO:0000313" key="2">
    <source>
        <dbReference type="EMBL" id="AYD68702.1"/>
    </source>
</evidence>
<sequence length="337" mass="39549">MEEIRINEETVKIEESNEVRSIELPDSELIQFMEKDKINEIEEVNVDSTNVTTKEENTLIEQPKRRNNYTGERQKISEYRDLMYQRYIDTCVIQSVERENKNGDIYACAYKDELKIKIHVEEMDLYLPLSVRKLEGSQLIAAKVRGLRRMVGSTVSYLVTSIDEENEVVYASRKRALEILRKARPHNVNDIVLAKVIDVNDYYAVTEFDGQIGTIGKRDISNSRVYRIQDYFEIGDEVNLKILKLDEEGCFLSRKELEEDIFDKYIIDKKYYSERGVYIAKIKELSEKLIYLELRRGLTIACNYPVKRNVNLEIGKEITVLLRKIDKEKKQLSGRIF</sequence>
<dbReference type="Gene3D" id="2.40.50.140">
    <property type="entry name" value="Nucleic acid-binding proteins"/>
    <property type="match status" value="1"/>
</dbReference>
<keyword evidence="2" id="KW-0614">Plasmid</keyword>
<dbReference type="InterPro" id="IPR003029">
    <property type="entry name" value="S1_domain"/>
</dbReference>
<reference evidence="2" key="1">
    <citation type="journal article" date="2018" name="Sci. Rep.">
        <title>Novel Clade C-I Clostridium difficile strains escape diagnostic tests, differ in pathogenicity potential and carry toxins on extrachromosomal elements.</title>
        <authorList>
            <person name="Ramirez-Vargas G."/>
            <person name="Lopez-Urena D."/>
            <person name="Badilla A."/>
            <person name="Orozco-Aguilar J."/>
            <person name="Murillo T."/>
            <person name="Rojas P."/>
            <person name="Riedel T."/>
            <person name="Overmann J."/>
            <person name="Gonzalez G."/>
            <person name="Chaves-Olarte E."/>
            <person name="Quesada-Gomez C."/>
            <person name="Rodriguez C."/>
        </authorList>
    </citation>
    <scope>NUCLEOTIDE SEQUENCE</scope>
    <source>
        <strain evidence="2">HSJD-312</strain>
        <plasmid evidence="2">pHSJD-312</plasmid>
    </source>
</reference>
<geneLocation type="plasmid" evidence="2">
    <name>pHSJD-312</name>
</geneLocation>
<dbReference type="EMBL" id="MG973074">
    <property type="protein sequence ID" value="AYD68702.1"/>
    <property type="molecule type" value="Genomic_DNA"/>
</dbReference>
<dbReference type="InterPro" id="IPR012340">
    <property type="entry name" value="NA-bd_OB-fold"/>
</dbReference>
<dbReference type="AlphaFoldDB" id="A0A386JBZ1"/>
<keyword evidence="2" id="KW-0689">Ribosomal protein</keyword>
<protein>
    <submittedName>
        <fullName evidence="2">Ribosomal protein S1</fullName>
    </submittedName>
</protein>
<proteinExistence type="predicted"/>
<organism evidence="2">
    <name type="scientific">Clostridioides difficile</name>
    <name type="common">Peptoclostridium difficile</name>
    <dbReference type="NCBI Taxonomy" id="1496"/>
    <lineage>
        <taxon>Bacteria</taxon>
        <taxon>Bacillati</taxon>
        <taxon>Bacillota</taxon>
        <taxon>Clostridia</taxon>
        <taxon>Peptostreptococcales</taxon>
        <taxon>Peptostreptococcaceae</taxon>
        <taxon>Clostridioides</taxon>
    </lineage>
</organism>
<accession>A0A386JBZ1</accession>
<dbReference type="SMART" id="SM00316">
    <property type="entry name" value="S1"/>
    <property type="match status" value="2"/>
</dbReference>
<dbReference type="Pfam" id="PF00575">
    <property type="entry name" value="S1"/>
    <property type="match status" value="1"/>
</dbReference>
<feature type="domain" description="S1 motif" evidence="1">
    <location>
        <begin position="189"/>
        <end position="255"/>
    </location>
</feature>
<dbReference type="SUPFAM" id="SSF50249">
    <property type="entry name" value="Nucleic acid-binding proteins"/>
    <property type="match status" value="1"/>
</dbReference>
<evidence type="ECO:0000259" key="1">
    <source>
        <dbReference type="PROSITE" id="PS50126"/>
    </source>
</evidence>
<keyword evidence="2" id="KW-0687">Ribonucleoprotein</keyword>